<keyword evidence="10" id="KW-0732">Signal</keyword>
<keyword evidence="4" id="KW-0028">Amino-acid biosynthesis</keyword>
<dbReference type="GO" id="GO:0004640">
    <property type="term" value="F:phosphoribosylanthranilate isomerase activity"/>
    <property type="evidence" value="ECO:0007669"/>
    <property type="project" value="TreeGrafter"/>
</dbReference>
<feature type="domain" description="Indole-3-glycerol phosphate synthase" evidence="11">
    <location>
        <begin position="696"/>
        <end position="923"/>
    </location>
</feature>
<evidence type="ECO:0000256" key="4">
    <source>
        <dbReference type="ARBA" id="ARBA00022605"/>
    </source>
</evidence>
<keyword evidence="14" id="KW-1185">Reference proteome</keyword>
<evidence type="ECO:0000256" key="3">
    <source>
        <dbReference type="ARBA" id="ARBA00012362"/>
    </source>
</evidence>
<dbReference type="InterPro" id="IPR011060">
    <property type="entry name" value="RibuloseP-bd_barrel"/>
</dbReference>
<dbReference type="AlphaFoldDB" id="A0A9N8H431"/>
<proteinExistence type="predicted"/>
<keyword evidence="5" id="KW-0210">Decarboxylase</keyword>
<dbReference type="PANTHER" id="PTHR22854:SF2">
    <property type="entry name" value="INDOLE-3-GLYCEROL-PHOSPHATE SYNTHASE"/>
    <property type="match status" value="1"/>
</dbReference>
<dbReference type="GO" id="GO:0004425">
    <property type="term" value="F:indole-3-glycerol-phosphate synthase activity"/>
    <property type="evidence" value="ECO:0007669"/>
    <property type="project" value="UniProtKB-EC"/>
</dbReference>
<comment type="caution">
    <text evidence="13">The sequence shown here is derived from an EMBL/GenBank/DDBJ whole genome shotgun (WGS) entry which is preliminary data.</text>
</comment>
<protein>
    <recommendedName>
        <fullName evidence="3">indole-3-glycerol-phosphate synthase</fullName>
        <ecNumber evidence="3">4.1.1.48</ecNumber>
    </recommendedName>
</protein>
<keyword evidence="6" id="KW-0822">Tryptophan biosynthesis</keyword>
<organism evidence="13 14">
    <name type="scientific">Seminavis robusta</name>
    <dbReference type="NCBI Taxonomy" id="568900"/>
    <lineage>
        <taxon>Eukaryota</taxon>
        <taxon>Sar</taxon>
        <taxon>Stramenopiles</taxon>
        <taxon>Ochrophyta</taxon>
        <taxon>Bacillariophyta</taxon>
        <taxon>Bacillariophyceae</taxon>
        <taxon>Bacillariophycidae</taxon>
        <taxon>Naviculales</taxon>
        <taxon>Naviculaceae</taxon>
        <taxon>Seminavis</taxon>
    </lineage>
</organism>
<evidence type="ECO:0000256" key="5">
    <source>
        <dbReference type="ARBA" id="ARBA00022793"/>
    </source>
</evidence>
<dbReference type="InterPro" id="IPR013785">
    <property type="entry name" value="Aldolase_TIM"/>
</dbReference>
<dbReference type="Pfam" id="PF00218">
    <property type="entry name" value="IGPS"/>
    <property type="match status" value="1"/>
</dbReference>
<dbReference type="Proteomes" id="UP001153069">
    <property type="component" value="Unassembled WGS sequence"/>
</dbReference>
<dbReference type="OrthoDB" id="524799at2759"/>
<comment type="catalytic activity">
    <reaction evidence="1">
        <text>1-(2-carboxyphenylamino)-1-deoxy-D-ribulose 5-phosphate + H(+) = (1S,2R)-1-C-(indol-3-yl)glycerol 3-phosphate + CO2 + H2O</text>
        <dbReference type="Rhea" id="RHEA:23476"/>
        <dbReference type="ChEBI" id="CHEBI:15377"/>
        <dbReference type="ChEBI" id="CHEBI:15378"/>
        <dbReference type="ChEBI" id="CHEBI:16526"/>
        <dbReference type="ChEBI" id="CHEBI:58613"/>
        <dbReference type="ChEBI" id="CHEBI:58866"/>
        <dbReference type="EC" id="4.1.1.48"/>
    </reaction>
</comment>
<dbReference type="InterPro" id="IPR045186">
    <property type="entry name" value="Indole-3-glycerol_P_synth"/>
</dbReference>
<evidence type="ECO:0000256" key="8">
    <source>
        <dbReference type="ARBA" id="ARBA00023239"/>
    </source>
</evidence>
<feature type="region of interest" description="Disordered" evidence="9">
    <location>
        <begin position="352"/>
        <end position="382"/>
    </location>
</feature>
<gene>
    <name evidence="13" type="ORF">SEMRO_52_G030950.1</name>
</gene>
<dbReference type="EC" id="4.1.1.48" evidence="3"/>
<feature type="chain" id="PRO_5040488124" description="indole-3-glycerol-phosphate synthase" evidence="10">
    <location>
        <begin position="24"/>
        <end position="1001"/>
    </location>
</feature>
<sequence>MIRCSSLHVFLVSLLCLGHGGFSFVHQTAAPIIRSTNTVVNRALLFASASTASSPDAVIAPQVVATGYSSDDDLPKAIREATAMAMESLPSNDDNDDNDATPTMIDLAVIFVSSLYDGTFSPSLVVPSLLDAASSYGGVIQHVIGSTAGGVVGSVANTAAQAQKAKSNCRPAELEGTLGVSVCLFQLPGVELQTFHVLGDDVPDDYARFPASMWKQAVGLTGFGGTDDDEQDDDDDSPVFMLLPSPGFQNDLDDLLQGIQANFPHSSTFGALASTVSSLSRARLFRYDVTDKQNMQTLGDGCVGIAMKGDIQIRTMVAQGAKPVGGIYQVIKATGSTINAIVLDETATELEREARAEDDELEDDEEEEEEDEEATDDDSKKAQMAAAYAKASIPKPCLAEANFLMRTLSDDDQSFMRKALLVGLERGGSVGRTPSELARLREGQGHRFEVKQVASAGMKDGSITLPLGSVNVEPGTRMRFFVRESNFAKKEVEALWMGYKKRVLQESFQTQNDDDDDDNNKTPTSFRPTGCFVLPTLDRGSKFFLGKPGFESGTVTSFVPEISAISGFFSNGVIMKLDEDDPAEIASSTHGSASGFVLFGSKSGRPIYSPAAAAAAKAKAEEDRKIAEEAARAVAEEDEKRKIRTKTVETLGGKAPRSEDGELILKRREVHSGRALTVSTVEWSVAEKQATPSSTLESFMWDKETEVDRFRERVPLANLVSQCRLAASDPTKPKPRDWVGLIRQASKDGFVVIPECKRMEPTSGSLWKRYDAEKLAKQFTLSGAPAICVNCDAVLFGGSQDDITRARKSASSAAVEKASGDDGVVVPPILASDLVLYPYQLYKLSLAGADAVNLVGGALASKDLLYLTKIASSLQLQTLITVTSEVQLRALAAMAPNSIDGIIASNRELEDFSFDMSGEQALRLLQSEALTEVRGKHGDDIPVLVEGRVGVIERVDADGNTSTAQYLQELRDAGATGVIIGGGLAEGNDYAAIREVAGALA</sequence>
<dbReference type="InterPro" id="IPR013702">
    <property type="entry name" value="FIST_domain_N"/>
</dbReference>
<evidence type="ECO:0000256" key="9">
    <source>
        <dbReference type="SAM" id="MobiDB-lite"/>
    </source>
</evidence>
<feature type="domain" description="FIST" evidence="12">
    <location>
        <begin position="125"/>
        <end position="338"/>
    </location>
</feature>
<feature type="compositionally biased region" description="Acidic residues" evidence="9">
    <location>
        <begin position="356"/>
        <end position="376"/>
    </location>
</feature>
<dbReference type="EMBL" id="CAICTM010000051">
    <property type="protein sequence ID" value="CAB9499032.1"/>
    <property type="molecule type" value="Genomic_DNA"/>
</dbReference>
<dbReference type="SUPFAM" id="SSF51366">
    <property type="entry name" value="Ribulose-phoshate binding barrel"/>
    <property type="match status" value="1"/>
</dbReference>
<reference evidence="13" key="1">
    <citation type="submission" date="2020-06" db="EMBL/GenBank/DDBJ databases">
        <authorList>
            <consortium name="Plant Systems Biology data submission"/>
        </authorList>
    </citation>
    <scope>NUCLEOTIDE SEQUENCE</scope>
    <source>
        <strain evidence="13">D6</strain>
    </source>
</reference>
<evidence type="ECO:0000256" key="7">
    <source>
        <dbReference type="ARBA" id="ARBA00023141"/>
    </source>
</evidence>
<evidence type="ECO:0000256" key="2">
    <source>
        <dbReference type="ARBA" id="ARBA00004696"/>
    </source>
</evidence>
<accession>A0A9N8H431</accession>
<evidence type="ECO:0000259" key="11">
    <source>
        <dbReference type="Pfam" id="PF00218"/>
    </source>
</evidence>
<dbReference type="GO" id="GO:0000162">
    <property type="term" value="P:L-tryptophan biosynthetic process"/>
    <property type="evidence" value="ECO:0007669"/>
    <property type="project" value="UniProtKB-KW"/>
</dbReference>
<evidence type="ECO:0000313" key="13">
    <source>
        <dbReference type="EMBL" id="CAB9499032.1"/>
    </source>
</evidence>
<feature type="signal peptide" evidence="10">
    <location>
        <begin position="1"/>
        <end position="23"/>
    </location>
</feature>
<evidence type="ECO:0000259" key="12">
    <source>
        <dbReference type="Pfam" id="PF08495"/>
    </source>
</evidence>
<dbReference type="Gene3D" id="3.20.20.70">
    <property type="entry name" value="Aldolase class I"/>
    <property type="match status" value="1"/>
</dbReference>
<comment type="pathway">
    <text evidence="2">Amino-acid biosynthesis; L-tryptophan biosynthesis; L-tryptophan from chorismate: step 4/5.</text>
</comment>
<evidence type="ECO:0000256" key="1">
    <source>
        <dbReference type="ARBA" id="ARBA00001633"/>
    </source>
</evidence>
<dbReference type="Pfam" id="PF08495">
    <property type="entry name" value="FIST"/>
    <property type="match status" value="1"/>
</dbReference>
<keyword evidence="7" id="KW-0057">Aromatic amino acid biosynthesis</keyword>
<name>A0A9N8H431_9STRA</name>
<keyword evidence="8" id="KW-0456">Lyase</keyword>
<evidence type="ECO:0000256" key="10">
    <source>
        <dbReference type="SAM" id="SignalP"/>
    </source>
</evidence>
<dbReference type="PANTHER" id="PTHR22854">
    <property type="entry name" value="TRYPTOPHAN BIOSYNTHESIS PROTEIN"/>
    <property type="match status" value="1"/>
</dbReference>
<dbReference type="InterPro" id="IPR013798">
    <property type="entry name" value="Indole-3-glycerol_P_synth_dom"/>
</dbReference>
<feature type="region of interest" description="Disordered" evidence="9">
    <location>
        <begin position="508"/>
        <end position="527"/>
    </location>
</feature>
<evidence type="ECO:0000256" key="6">
    <source>
        <dbReference type="ARBA" id="ARBA00022822"/>
    </source>
</evidence>
<evidence type="ECO:0000313" key="14">
    <source>
        <dbReference type="Proteomes" id="UP001153069"/>
    </source>
</evidence>